<reference evidence="9" key="1">
    <citation type="submission" date="2025-08" db="UniProtKB">
        <authorList>
            <consortium name="RefSeq"/>
        </authorList>
    </citation>
    <scope>IDENTIFICATION</scope>
</reference>
<dbReference type="GO" id="GO:0002376">
    <property type="term" value="P:immune system process"/>
    <property type="evidence" value="ECO:0007669"/>
    <property type="project" value="TreeGrafter"/>
</dbReference>
<evidence type="ECO:0000256" key="4">
    <source>
        <dbReference type="ARBA" id="ARBA00023159"/>
    </source>
</evidence>
<evidence type="ECO:0000256" key="1">
    <source>
        <dbReference type="ARBA" id="ARBA00004123"/>
    </source>
</evidence>
<evidence type="ECO:0000313" key="9">
    <source>
        <dbReference type="RefSeq" id="XP_026525423.1"/>
    </source>
</evidence>
<dbReference type="Pfam" id="PF10401">
    <property type="entry name" value="IRF-3"/>
    <property type="match status" value="1"/>
</dbReference>
<dbReference type="SMART" id="SM01243">
    <property type="entry name" value="IRF-3"/>
    <property type="match status" value="1"/>
</dbReference>
<evidence type="ECO:0000256" key="5">
    <source>
        <dbReference type="ARBA" id="ARBA00023163"/>
    </source>
</evidence>
<organism evidence="8 9">
    <name type="scientific">Notechis scutatus</name>
    <name type="common">mainland tiger snake</name>
    <dbReference type="NCBI Taxonomy" id="8663"/>
    <lineage>
        <taxon>Eukaryota</taxon>
        <taxon>Metazoa</taxon>
        <taxon>Chordata</taxon>
        <taxon>Craniata</taxon>
        <taxon>Vertebrata</taxon>
        <taxon>Euteleostomi</taxon>
        <taxon>Lepidosauria</taxon>
        <taxon>Squamata</taxon>
        <taxon>Bifurcata</taxon>
        <taxon>Unidentata</taxon>
        <taxon>Episquamata</taxon>
        <taxon>Toxicofera</taxon>
        <taxon>Serpentes</taxon>
        <taxon>Colubroidea</taxon>
        <taxon>Elapidae</taxon>
        <taxon>Hydrophiinae</taxon>
        <taxon>Notechis</taxon>
    </lineage>
</organism>
<sequence>MGTQKPLLVPWLIEQLNNQRYPGVSWLNSEKTLFRVPWKHASRQSTNPRDFQIFEDWAIARHLYNPEIDPRTPSEWKRNFRSALNRKDGIEMVEDKSTDPEDPHKVYKISVNIDNLNNPAVEVIHAPLIPAENRRSQGMSSSFSQDETQENVLSPLDCSSFDNALEEDSPIWYQTLSKLDLDSSTTPMTPLEPTVGTNEFVPYSGMAAENTIGYGNPPSSSLELYSPIAMKSPLEQLITTPFQTDFEVRTFYRGRQVLHKVIDKVNSRGLCFVPPGACGNYLDLTDVSLPDPSILNDKLQAEYTLRLLKGVSPGVLLRIEENQLWGMRTGTCHVYWSQSEIPEDGIQHGNLLKEQFVPIFNLQLFVSDLIGYMEGRNGCPNYNWWLCFGEEWPDSNCVWKKKLIMVQVIPKVLETLCELGKSHGASSLNDNEPDLRISDSLQQQQFLEQLRKWEGKMDTV</sequence>
<keyword evidence="5" id="KW-0804">Transcription</keyword>
<dbReference type="GO" id="GO:0045944">
    <property type="term" value="P:positive regulation of transcription by RNA polymerase II"/>
    <property type="evidence" value="ECO:0007669"/>
    <property type="project" value="UniProtKB-ARBA"/>
</dbReference>
<dbReference type="PRINTS" id="PR00267">
    <property type="entry name" value="INTFRNREGFCT"/>
</dbReference>
<dbReference type="PANTHER" id="PTHR11949:SF1">
    <property type="entry name" value="INTERFERON REGULATORY FACTOR 3"/>
    <property type="match status" value="1"/>
</dbReference>
<keyword evidence="8" id="KW-1185">Reference proteome</keyword>
<dbReference type="Pfam" id="PF00605">
    <property type="entry name" value="IRF"/>
    <property type="match status" value="1"/>
</dbReference>
<dbReference type="InterPro" id="IPR036390">
    <property type="entry name" value="WH_DNA-bd_sf"/>
</dbReference>
<dbReference type="AlphaFoldDB" id="A0A6J1UAD4"/>
<dbReference type="SUPFAM" id="SSF49879">
    <property type="entry name" value="SMAD/FHA domain"/>
    <property type="match status" value="1"/>
</dbReference>
<accession>A0A6J1UAD4</accession>
<dbReference type="PROSITE" id="PS51507">
    <property type="entry name" value="IRF_2"/>
    <property type="match status" value="1"/>
</dbReference>
<keyword evidence="4" id="KW-0010">Activator</keyword>
<protein>
    <submittedName>
        <fullName evidence="9">Interferon regulatory factor 3 isoform X1</fullName>
    </submittedName>
</protein>
<dbReference type="GO" id="GO:0005634">
    <property type="term" value="C:nucleus"/>
    <property type="evidence" value="ECO:0007669"/>
    <property type="project" value="UniProtKB-SubCell"/>
</dbReference>
<evidence type="ECO:0000256" key="6">
    <source>
        <dbReference type="ARBA" id="ARBA00023242"/>
    </source>
</evidence>
<dbReference type="InterPro" id="IPR017855">
    <property type="entry name" value="SMAD-like_dom_sf"/>
</dbReference>
<dbReference type="InterPro" id="IPR008984">
    <property type="entry name" value="SMAD_FHA_dom_sf"/>
</dbReference>
<keyword evidence="2" id="KW-0805">Transcription regulation</keyword>
<dbReference type="SMART" id="SM00348">
    <property type="entry name" value="IRF"/>
    <property type="match status" value="1"/>
</dbReference>
<evidence type="ECO:0000259" key="7">
    <source>
        <dbReference type="PROSITE" id="PS51507"/>
    </source>
</evidence>
<dbReference type="PANTHER" id="PTHR11949">
    <property type="entry name" value="INTERFERON REGULATORY FACTOR"/>
    <property type="match status" value="1"/>
</dbReference>
<evidence type="ECO:0000256" key="3">
    <source>
        <dbReference type="ARBA" id="ARBA00023125"/>
    </source>
</evidence>
<dbReference type="InterPro" id="IPR019471">
    <property type="entry name" value="Interferon_reg_factor-3"/>
</dbReference>
<feature type="domain" description="IRF tryptophan pentad repeat" evidence="7">
    <location>
        <begin position="5"/>
        <end position="111"/>
    </location>
</feature>
<dbReference type="CTD" id="3661"/>
<gene>
    <name evidence="9" type="primary">IRF3</name>
</gene>
<name>A0A6J1UAD4_9SAUR</name>
<dbReference type="FunFam" id="1.10.10.10:FF:000041">
    <property type="entry name" value="Interferon regulatory factor 4"/>
    <property type="match status" value="1"/>
</dbReference>
<dbReference type="KEGG" id="nss:113413424"/>
<dbReference type="GO" id="GO:0000981">
    <property type="term" value="F:DNA-binding transcription factor activity, RNA polymerase II-specific"/>
    <property type="evidence" value="ECO:0007669"/>
    <property type="project" value="TreeGrafter"/>
</dbReference>
<dbReference type="GeneID" id="113413424"/>
<dbReference type="RefSeq" id="XP_026525423.1">
    <property type="nucleotide sequence ID" value="XM_026669638.1"/>
</dbReference>
<keyword evidence="3" id="KW-0238">DNA-binding</keyword>
<keyword evidence="6" id="KW-0539">Nucleus</keyword>
<dbReference type="Gene3D" id="1.10.10.10">
    <property type="entry name" value="Winged helix-like DNA-binding domain superfamily/Winged helix DNA-binding domain"/>
    <property type="match status" value="1"/>
</dbReference>
<dbReference type="CDD" id="cd00103">
    <property type="entry name" value="IRF"/>
    <property type="match status" value="1"/>
</dbReference>
<dbReference type="Proteomes" id="UP000504612">
    <property type="component" value="Unplaced"/>
</dbReference>
<comment type="subcellular location">
    <subcellularLocation>
        <location evidence="1">Nucleus</location>
    </subcellularLocation>
</comment>
<proteinExistence type="predicted"/>
<dbReference type="SUPFAM" id="SSF46785">
    <property type="entry name" value="Winged helix' DNA-binding domain"/>
    <property type="match status" value="1"/>
</dbReference>
<evidence type="ECO:0000256" key="2">
    <source>
        <dbReference type="ARBA" id="ARBA00023015"/>
    </source>
</evidence>
<dbReference type="InterPro" id="IPR001346">
    <property type="entry name" value="Interferon_reg_fact_DNA-bd_dom"/>
</dbReference>
<dbReference type="InterPro" id="IPR036388">
    <property type="entry name" value="WH-like_DNA-bd_sf"/>
</dbReference>
<evidence type="ECO:0000313" key="8">
    <source>
        <dbReference type="Proteomes" id="UP000504612"/>
    </source>
</evidence>
<dbReference type="GO" id="GO:0000978">
    <property type="term" value="F:RNA polymerase II cis-regulatory region sequence-specific DNA binding"/>
    <property type="evidence" value="ECO:0007669"/>
    <property type="project" value="TreeGrafter"/>
</dbReference>
<dbReference type="Gene3D" id="2.60.200.10">
    <property type="match status" value="1"/>
</dbReference>